<name>A0ABV2HI50_9HYPH</name>
<dbReference type="Proteomes" id="UP001549086">
    <property type="component" value="Unassembled WGS sequence"/>
</dbReference>
<evidence type="ECO:0000313" key="1">
    <source>
        <dbReference type="EMBL" id="MET3590232.1"/>
    </source>
</evidence>
<keyword evidence="2" id="KW-1185">Reference proteome</keyword>
<protein>
    <submittedName>
        <fullName evidence="1">Uncharacterized protein</fullName>
    </submittedName>
</protein>
<gene>
    <name evidence="1" type="ORF">ABID23_001336</name>
</gene>
<reference evidence="1 2" key="1">
    <citation type="submission" date="2024-06" db="EMBL/GenBank/DDBJ databases">
        <title>Genomic Encyclopedia of Type Strains, Phase IV (KMG-IV): sequencing the most valuable type-strain genomes for metagenomic binning, comparative biology and taxonomic classification.</title>
        <authorList>
            <person name="Goeker M."/>
        </authorList>
    </citation>
    <scope>NUCLEOTIDE SEQUENCE [LARGE SCALE GENOMIC DNA]</scope>
    <source>
        <strain evidence="1 2">DSM 23649</strain>
    </source>
</reference>
<evidence type="ECO:0000313" key="2">
    <source>
        <dbReference type="Proteomes" id="UP001549086"/>
    </source>
</evidence>
<dbReference type="EMBL" id="JBEPLI010000017">
    <property type="protein sequence ID" value="MET3590232.1"/>
    <property type="molecule type" value="Genomic_DNA"/>
</dbReference>
<accession>A0ABV2HI50</accession>
<proteinExistence type="predicted"/>
<sequence>MRRSKEELQRVSHNMFNVLELENVIKPFEFRTEGDSIIYNDNMMDEDLDSLSQQRGDAESKKVKNIL</sequence>
<organism evidence="1 2">
    <name type="scientific">Bartonella silvatica</name>
    <dbReference type="NCBI Taxonomy" id="357760"/>
    <lineage>
        <taxon>Bacteria</taxon>
        <taxon>Pseudomonadati</taxon>
        <taxon>Pseudomonadota</taxon>
        <taxon>Alphaproteobacteria</taxon>
        <taxon>Hyphomicrobiales</taxon>
        <taxon>Bartonellaceae</taxon>
        <taxon>Bartonella</taxon>
    </lineage>
</organism>
<dbReference type="RefSeq" id="WP_354190431.1">
    <property type="nucleotide sequence ID" value="NZ_JBEPLI010000017.1"/>
</dbReference>
<comment type="caution">
    <text evidence="1">The sequence shown here is derived from an EMBL/GenBank/DDBJ whole genome shotgun (WGS) entry which is preliminary data.</text>
</comment>